<gene>
    <name evidence="4" type="ORF">BWX89_00228</name>
</gene>
<keyword evidence="2 4" id="KW-0413">Isomerase</keyword>
<accession>A0A1V6CDQ8</accession>
<dbReference type="NCBIfam" id="NF006426">
    <property type="entry name" value="PRK08674.1-6"/>
    <property type="match status" value="1"/>
</dbReference>
<organism evidence="4">
    <name type="scientific">candidate division TA06 bacterium ADurb.Bin131</name>
    <dbReference type="NCBI Taxonomy" id="1852827"/>
    <lineage>
        <taxon>Bacteria</taxon>
        <taxon>Bacteria division TA06</taxon>
    </lineage>
</organism>
<evidence type="ECO:0000256" key="1">
    <source>
        <dbReference type="ARBA" id="ARBA00010523"/>
    </source>
</evidence>
<protein>
    <submittedName>
        <fullName evidence="4">Bifunctional phosphoglucose/phosphomannose isomerase</fullName>
    </submittedName>
</protein>
<dbReference type="CDD" id="cd05637">
    <property type="entry name" value="SIS_PGI_PMI_2"/>
    <property type="match status" value="1"/>
</dbReference>
<sequence length="347" mass="38679">MILNDRKSIEKIDKSNMLGLIENFDRQCKEAGCIKIPSIKKKQYDFIILSGMGGSAIAGDILKILVEMDSSVPFIVHRDYGLPGFIGKNSLVLAVSYSGNTEETISAYKQAVSRGATVCAISSGGEIEKLASTCGMPHIKIPSGQPPRCSLGYLFFPLEKLLYTIGVIKQCSSEKISNMALSCRENYGIDKIQDNKAKEIASLVHNKNVVVYSGNTLSPSALRWKTQLSENSKHIASVNYFPEMNHNEIMAWNYPDFVVKNSVIFFFYDKGDNKRVKLRMDLTSKILGVKSLNIQKLNSYGKSTIERIFSLIILGDWVSFYLAILNGVDPTEIKEISYLKKELSLVE</sequence>
<dbReference type="Pfam" id="PF10432">
    <property type="entry name" value="bact-PGI_C"/>
    <property type="match status" value="1"/>
</dbReference>
<dbReference type="PROSITE" id="PS51464">
    <property type="entry name" value="SIS"/>
    <property type="match status" value="1"/>
</dbReference>
<feature type="domain" description="SIS" evidence="3">
    <location>
        <begin position="35"/>
        <end position="186"/>
    </location>
</feature>
<dbReference type="EMBL" id="MWDQ01000025">
    <property type="protein sequence ID" value="OQB74996.1"/>
    <property type="molecule type" value="Genomic_DNA"/>
</dbReference>
<proteinExistence type="inferred from homology"/>
<dbReference type="InterPro" id="IPR046348">
    <property type="entry name" value="SIS_dom_sf"/>
</dbReference>
<dbReference type="CDD" id="cd05017">
    <property type="entry name" value="SIS_PGI_PMI_1"/>
    <property type="match status" value="1"/>
</dbReference>
<dbReference type="GO" id="GO:1901135">
    <property type="term" value="P:carbohydrate derivative metabolic process"/>
    <property type="evidence" value="ECO:0007669"/>
    <property type="project" value="InterPro"/>
</dbReference>
<dbReference type="AlphaFoldDB" id="A0A1V6CDQ8"/>
<evidence type="ECO:0000259" key="3">
    <source>
        <dbReference type="PROSITE" id="PS51464"/>
    </source>
</evidence>
<dbReference type="InterPro" id="IPR035484">
    <property type="entry name" value="SIS_PGI/PMI_1"/>
</dbReference>
<dbReference type="GO" id="GO:0004476">
    <property type="term" value="F:mannose-6-phosphate isomerase activity"/>
    <property type="evidence" value="ECO:0007669"/>
    <property type="project" value="InterPro"/>
</dbReference>
<dbReference type="GO" id="GO:0004347">
    <property type="term" value="F:glucose-6-phosphate isomerase activity"/>
    <property type="evidence" value="ECO:0007669"/>
    <property type="project" value="InterPro"/>
</dbReference>
<dbReference type="NCBIfam" id="NF006423">
    <property type="entry name" value="PRK08674.1-2"/>
    <property type="match status" value="1"/>
</dbReference>
<reference evidence="4" key="1">
    <citation type="submission" date="2017-02" db="EMBL/GenBank/DDBJ databases">
        <title>Delving into the versatile metabolic prowess of the omnipresent phylum Bacteroidetes.</title>
        <authorList>
            <person name="Nobu M.K."/>
            <person name="Mei R."/>
            <person name="Narihiro T."/>
            <person name="Kuroda K."/>
            <person name="Liu W.-T."/>
        </authorList>
    </citation>
    <scope>NUCLEOTIDE SEQUENCE</scope>
    <source>
        <strain evidence="4">ADurb.Bin131</strain>
    </source>
</reference>
<dbReference type="Pfam" id="PF01380">
    <property type="entry name" value="SIS"/>
    <property type="match status" value="1"/>
</dbReference>
<comment type="caution">
    <text evidence="4">The sequence shown here is derived from an EMBL/GenBank/DDBJ whole genome shotgun (WGS) entry which is preliminary data.</text>
</comment>
<dbReference type="GO" id="GO:0005975">
    <property type="term" value="P:carbohydrate metabolic process"/>
    <property type="evidence" value="ECO:0007669"/>
    <property type="project" value="InterPro"/>
</dbReference>
<evidence type="ECO:0000313" key="4">
    <source>
        <dbReference type="EMBL" id="OQB74996.1"/>
    </source>
</evidence>
<dbReference type="InterPro" id="IPR019490">
    <property type="entry name" value="Glu6P/Mann6P_isomerase_C"/>
</dbReference>
<evidence type="ECO:0000256" key="2">
    <source>
        <dbReference type="ARBA" id="ARBA00023235"/>
    </source>
</evidence>
<dbReference type="GO" id="GO:0097367">
    <property type="term" value="F:carbohydrate derivative binding"/>
    <property type="evidence" value="ECO:0007669"/>
    <property type="project" value="InterPro"/>
</dbReference>
<dbReference type="Proteomes" id="UP000485562">
    <property type="component" value="Unassembled WGS sequence"/>
</dbReference>
<comment type="similarity">
    <text evidence="1">Belongs to the PGI/PMI family.</text>
</comment>
<name>A0A1V6CDQ8_UNCT6</name>
<dbReference type="Gene3D" id="3.40.50.10490">
    <property type="entry name" value="Glucose-6-phosphate isomerase like protein, domain 1"/>
    <property type="match status" value="2"/>
</dbReference>
<dbReference type="InterPro" id="IPR001347">
    <property type="entry name" value="SIS_dom"/>
</dbReference>
<dbReference type="SUPFAM" id="SSF53697">
    <property type="entry name" value="SIS domain"/>
    <property type="match status" value="1"/>
</dbReference>
<dbReference type="NCBIfam" id="TIGR02128">
    <property type="entry name" value="G6PI_arch"/>
    <property type="match status" value="1"/>
</dbReference>